<dbReference type="Proteomes" id="UP000026941">
    <property type="component" value="Unassembled WGS sequence"/>
</dbReference>
<evidence type="ECO:0000313" key="1">
    <source>
        <dbReference type="EMBL" id="GAJ90962.1"/>
    </source>
</evidence>
<proteinExistence type="predicted"/>
<accession>A0AA87PZC2</accession>
<comment type="caution">
    <text evidence="1">The sequence shown here is derived from an EMBL/GenBank/DDBJ whole genome shotgun (WGS) entry which is preliminary data.</text>
</comment>
<name>A0AA87PZC2_RHIRH</name>
<reference evidence="1 2" key="1">
    <citation type="submission" date="2014-05" db="EMBL/GenBank/DDBJ databases">
        <title>Whole genome shotgun sequence of Rhizobium rhizogenes NBRC 13257.</title>
        <authorList>
            <person name="Katano-Makiyama Y."/>
            <person name="Hosoyama A."/>
            <person name="Hashimoto M."/>
            <person name="Hosoyama Y."/>
            <person name="Noguchi M."/>
            <person name="Tsuchikane K."/>
            <person name="Kimura A."/>
            <person name="Ohji S."/>
            <person name="Ichikawa N."/>
            <person name="Yamazoe A."/>
            <person name="Fujita N."/>
        </authorList>
    </citation>
    <scope>NUCLEOTIDE SEQUENCE [LARGE SCALE GENOMIC DNA]</scope>
    <source>
        <strain evidence="1 2">NBRC 13257</strain>
    </source>
</reference>
<dbReference type="EMBL" id="BAYX01000001">
    <property type="protein sequence ID" value="GAJ90962.1"/>
    <property type="molecule type" value="Genomic_DNA"/>
</dbReference>
<sequence length="64" mass="7252">MAKDSRKHARIFHQKYLLAATAMTLAITEEIHADHHFFHALRTAWHGLFVIAIADETTVLSIPS</sequence>
<evidence type="ECO:0000313" key="2">
    <source>
        <dbReference type="Proteomes" id="UP000026941"/>
    </source>
</evidence>
<gene>
    <name evidence="1" type="ORF">RRH01S_01_04300</name>
</gene>
<organism evidence="1 2">
    <name type="scientific">Rhizobium rhizogenes NBRC 13257</name>
    <dbReference type="NCBI Taxonomy" id="1220581"/>
    <lineage>
        <taxon>Bacteria</taxon>
        <taxon>Pseudomonadati</taxon>
        <taxon>Pseudomonadota</taxon>
        <taxon>Alphaproteobacteria</taxon>
        <taxon>Hyphomicrobiales</taxon>
        <taxon>Rhizobiaceae</taxon>
        <taxon>Rhizobium/Agrobacterium group</taxon>
        <taxon>Rhizobium</taxon>
    </lineage>
</organism>
<dbReference type="AlphaFoldDB" id="A0AA87PZC2"/>
<protein>
    <submittedName>
        <fullName evidence="1">Uncharacterized protein</fullName>
    </submittedName>
</protein>